<keyword evidence="1" id="KW-0040">ANK repeat</keyword>
<evidence type="ECO:0000256" key="1">
    <source>
        <dbReference type="PROSITE-ProRule" id="PRU00023"/>
    </source>
</evidence>
<dbReference type="SUPFAM" id="SSF48403">
    <property type="entry name" value="Ankyrin repeat"/>
    <property type="match status" value="1"/>
</dbReference>
<dbReference type="Gene3D" id="1.25.10.10">
    <property type="entry name" value="Leucine-rich Repeat Variant"/>
    <property type="match status" value="3"/>
</dbReference>
<feature type="compositionally biased region" description="Low complexity" evidence="2">
    <location>
        <begin position="464"/>
        <end position="475"/>
    </location>
</feature>
<name>A0A485L4X7_9STRA</name>
<dbReference type="Pfam" id="PF12796">
    <property type="entry name" value="Ank_2"/>
    <property type="match status" value="2"/>
</dbReference>
<reference evidence="4" key="2">
    <citation type="submission" date="2019-06" db="EMBL/GenBank/DDBJ databases">
        <title>Genomics analysis of Aphanomyces spp. identifies a new class of oomycete effector associated with host adaptation.</title>
        <authorList>
            <person name="Gaulin E."/>
        </authorList>
    </citation>
    <scope>NUCLEOTIDE SEQUENCE</scope>
    <source>
        <strain evidence="4">CBS 578.67</strain>
    </source>
</reference>
<organism evidence="5 6">
    <name type="scientific">Aphanomyces stellatus</name>
    <dbReference type="NCBI Taxonomy" id="120398"/>
    <lineage>
        <taxon>Eukaryota</taxon>
        <taxon>Sar</taxon>
        <taxon>Stramenopiles</taxon>
        <taxon>Oomycota</taxon>
        <taxon>Saprolegniomycetes</taxon>
        <taxon>Saprolegniales</taxon>
        <taxon>Verrucalvaceae</taxon>
        <taxon>Aphanomyces</taxon>
    </lineage>
</organism>
<dbReference type="EMBL" id="VJMH01005704">
    <property type="protein sequence ID" value="KAF0693396.1"/>
    <property type="molecule type" value="Genomic_DNA"/>
</dbReference>
<dbReference type="InterPro" id="IPR034085">
    <property type="entry name" value="TOG"/>
</dbReference>
<dbReference type="InterPro" id="IPR002110">
    <property type="entry name" value="Ankyrin_rpt"/>
</dbReference>
<feature type="repeat" description="ANK" evidence="1">
    <location>
        <begin position="157"/>
        <end position="189"/>
    </location>
</feature>
<dbReference type="Gene3D" id="1.25.40.20">
    <property type="entry name" value="Ankyrin repeat-containing domain"/>
    <property type="match status" value="2"/>
</dbReference>
<dbReference type="OrthoDB" id="539213at2759"/>
<sequence length="1583" mass="168821">MEGAESIFAAARSNDLTTVQHLLDDMTSSGVDVNRLVDEATHNTLMHIACSNGNLNACKYLFMNGMYLNEPNKRGHTPLYYAADCGNLSLVKWMVSNGADIDTDYSRKASSSTASADGDRRYDQAFTPLQVACVKGHVDIVDFLVECNADLGGCSLHGVTALHFACHQGQKAIAKVLLEAGADMHAADSVGVSAMDLASGGTQSFLTAYDQHGTYDDEGDETNDVESPPAGNDDSDATAAADGPDVCRLVPDSIGKAFGASVARALASAEWKSRHQAVGEVTLCMQQTNSAKHFDAACAVLVVAARDSVAQVFSASMPLLKAAFNAVLPTPAFHTAAFHATHGAIAEILDLLLVRAAGAHEREASEAVTSLLFLACKSVHATQRMVATIHEHMDRAPTAWRQQLVYIRLLTAIASQYRFAPESGLAFEDAMRVSANSLDHSSVKVRSASVDLLVQSILLTSEASGTTTQPSPSSGCDDPTTRLGLTGSADEISDHVLAFADSLVHTHMGTLKPTLVANIHKGLKTALGNSKRLGDTRATPSKSDHQHQTAKLKVPEKKDDVSDADLPYAEPVHEQFKAQAERVTACFGDKVARCLFSNAWAPRVEGLSYLQKRLDAKQLRLTDDVLAAMDAVLQLALSDRVNAVYEGAIALAMDFVLAYGAAAHASAKQLQECLRPLVPRLVFKLGDSKARLQVVSEDALLFLSRQPLVGPVFVLDAMPALNAPSAILLANKLNLIVKLVLEFGVHDGGGALSLKQVLLQAVPACENKDAAVRAAAINIFSEAFKTARQATMPFLNTLARGARQKLISKLVELGVLESDLLMDEVDDFDVEATRPPTAGPRPPTASGSSTKHRPTLTSVSVLAPSNTSSNASNARSSLLVLPRAHWRRLASELPYGTALTDDQRTEHSRLLAVIGEPIVRCLLDKSWAPREAAVREMEKQVLASIKAGGATSSSSSSGPPSWPHDAATLVVLSQALELVLHDTVARVYQCALRLLQVVATDFVPGVAGHDLVLTSTLQPAIEAVLQKLGDSKPRVRADSYAVLHALASLPHVGARLVSRFLIDQLNRSDTALSPVATTEMLMLVTALLRESLKKAEALDLTAIVHTIVPALDNKHVDIRNAAVAAYTALYQVAQASGVDVDAGVATLKPAVREAITKNIVQLQKQQTTSMPPPSLSLHPSADDNNAPEIDSARGGGHYDMEKVQATFGSDVAALLLSSMATKRRHGLGLVQTQLSHAATSSTKTVWEVTCLLAKTLLVDSAVAVVLASFDLLTTVANAPDGHAAAIPWTDWGVHLVLGSTVRSVLQQAAHPAVRVRLAVKRLLQVFCHRHALGRTVVCTALLSVPDDKQLSQPVMSSARTKRLARLRTAWQLVARLDLLDELVQDPPPKDLLGVDNVVRFIVAAAAATHGSVQVRDWTKTVLCWFHAQDAGALARALQSHAPAPIQRQLHAMLSDGEGTAVATTSVVRTSRMSHVRRVAALRTDGRGDDHPNADDDDAIEDVVQTRQSTREKPVDASAAAAALPLWLRDKKSSDDDGVNAPTQVSVARGGAAGLVKARRKSRAGPSNNNADDDDDVRQSHPVF</sequence>
<accession>A0A485L4X7</accession>
<protein>
    <submittedName>
        <fullName evidence="5">Aste57867_15649 protein</fullName>
    </submittedName>
</protein>
<evidence type="ECO:0000313" key="5">
    <source>
        <dbReference type="EMBL" id="VFT92445.1"/>
    </source>
</evidence>
<evidence type="ECO:0000256" key="2">
    <source>
        <dbReference type="SAM" id="MobiDB-lite"/>
    </source>
</evidence>
<dbReference type="EMBL" id="CAADRA010005725">
    <property type="protein sequence ID" value="VFT92445.1"/>
    <property type="molecule type" value="Genomic_DNA"/>
</dbReference>
<dbReference type="PRINTS" id="PR01415">
    <property type="entry name" value="ANKYRIN"/>
</dbReference>
<feature type="repeat" description="ANK" evidence="1">
    <location>
        <begin position="124"/>
        <end position="151"/>
    </location>
</feature>
<feature type="region of interest" description="Disordered" evidence="2">
    <location>
        <begin position="1162"/>
        <end position="1195"/>
    </location>
</feature>
<feature type="region of interest" description="Disordered" evidence="2">
    <location>
        <begin position="1530"/>
        <end position="1583"/>
    </location>
</feature>
<evidence type="ECO:0000313" key="4">
    <source>
        <dbReference type="EMBL" id="KAF0693396.1"/>
    </source>
</evidence>
<dbReference type="SMART" id="SM00248">
    <property type="entry name" value="ANK"/>
    <property type="match status" value="5"/>
</dbReference>
<feature type="domain" description="TOG" evidence="3">
    <location>
        <begin position="900"/>
        <end position="1168"/>
    </location>
</feature>
<gene>
    <name evidence="5" type="primary">Aste57867_15649</name>
    <name evidence="4" type="ORF">As57867_015593</name>
    <name evidence="5" type="ORF">ASTE57867_15649</name>
</gene>
<dbReference type="InterPro" id="IPR016024">
    <property type="entry name" value="ARM-type_fold"/>
</dbReference>
<dbReference type="GO" id="GO:0005929">
    <property type="term" value="C:cilium"/>
    <property type="evidence" value="ECO:0007669"/>
    <property type="project" value="TreeGrafter"/>
</dbReference>
<feature type="compositionally biased region" description="Basic and acidic residues" evidence="2">
    <location>
        <begin position="542"/>
        <end position="561"/>
    </location>
</feature>
<dbReference type="Proteomes" id="UP000332933">
    <property type="component" value="Unassembled WGS sequence"/>
</dbReference>
<feature type="region of interest" description="Disordered" evidence="2">
    <location>
        <begin position="831"/>
        <end position="855"/>
    </location>
</feature>
<dbReference type="Pfam" id="PF21040">
    <property type="entry name" value="CEP104-like_TOG"/>
    <property type="match status" value="4"/>
</dbReference>
<feature type="region of interest" description="Disordered" evidence="2">
    <location>
        <begin position="528"/>
        <end position="562"/>
    </location>
</feature>
<dbReference type="PROSITE" id="PS50297">
    <property type="entry name" value="ANK_REP_REGION"/>
    <property type="match status" value="3"/>
</dbReference>
<dbReference type="InterPro" id="IPR036770">
    <property type="entry name" value="Ankyrin_rpt-contain_sf"/>
</dbReference>
<keyword evidence="6" id="KW-1185">Reference proteome</keyword>
<dbReference type="SUPFAM" id="SSF48371">
    <property type="entry name" value="ARM repeat"/>
    <property type="match status" value="1"/>
</dbReference>
<dbReference type="SMART" id="SM01349">
    <property type="entry name" value="TOG"/>
    <property type="match status" value="2"/>
</dbReference>
<reference evidence="5 6" key="1">
    <citation type="submission" date="2019-03" db="EMBL/GenBank/DDBJ databases">
        <authorList>
            <person name="Gaulin E."/>
            <person name="Dumas B."/>
        </authorList>
    </citation>
    <scope>NUCLEOTIDE SEQUENCE [LARGE SCALE GENOMIC DNA]</scope>
    <source>
        <strain evidence="5">CBS 568.67</strain>
    </source>
</reference>
<dbReference type="PROSITE" id="PS50088">
    <property type="entry name" value="ANK_REPEAT"/>
    <property type="match status" value="3"/>
</dbReference>
<feature type="domain" description="TOG" evidence="3">
    <location>
        <begin position="574"/>
        <end position="819"/>
    </location>
</feature>
<evidence type="ECO:0000313" key="6">
    <source>
        <dbReference type="Proteomes" id="UP000332933"/>
    </source>
</evidence>
<feature type="repeat" description="ANK" evidence="1">
    <location>
        <begin position="74"/>
        <end position="106"/>
    </location>
</feature>
<evidence type="ECO:0000259" key="3">
    <source>
        <dbReference type="SMART" id="SM01349"/>
    </source>
</evidence>
<proteinExistence type="predicted"/>
<feature type="region of interest" description="Disordered" evidence="2">
    <location>
        <begin position="463"/>
        <end position="485"/>
    </location>
</feature>
<dbReference type="InterPro" id="IPR011989">
    <property type="entry name" value="ARM-like"/>
</dbReference>
<feature type="region of interest" description="Disordered" evidence="2">
    <location>
        <begin position="212"/>
        <end position="242"/>
    </location>
</feature>
<dbReference type="InterPro" id="IPR052607">
    <property type="entry name" value="CEP104-like"/>
</dbReference>
<dbReference type="PANTHER" id="PTHR13371">
    <property type="entry name" value="GLYCINE-, GLUTAMATE-, THIENYLCYCLOHEXYLPIPERIDINE-BINDING PROTEIN"/>
    <property type="match status" value="1"/>
</dbReference>
<dbReference type="PANTHER" id="PTHR13371:SF0">
    <property type="entry name" value="CENTROSOMAL PROTEIN OF 104 KDA"/>
    <property type="match status" value="1"/>
</dbReference>